<evidence type="ECO:0000313" key="1">
    <source>
        <dbReference type="EMBL" id="JAH18521.1"/>
    </source>
</evidence>
<protein>
    <submittedName>
        <fullName evidence="1">Uncharacterized protein</fullName>
    </submittedName>
</protein>
<dbReference type="EMBL" id="GBXM01090056">
    <property type="protein sequence ID" value="JAH18521.1"/>
    <property type="molecule type" value="Transcribed_RNA"/>
</dbReference>
<accession>A0A0E9QNM0</accession>
<reference evidence="1" key="1">
    <citation type="submission" date="2014-11" db="EMBL/GenBank/DDBJ databases">
        <authorList>
            <person name="Amaro Gonzalez C."/>
        </authorList>
    </citation>
    <scope>NUCLEOTIDE SEQUENCE</scope>
</reference>
<dbReference type="AlphaFoldDB" id="A0A0E9QNM0"/>
<name>A0A0E9QNM0_ANGAN</name>
<sequence length="40" mass="4446">MKCQSAAVRTADPLASQLNKCFMESHEFKGKILAPTVEHQ</sequence>
<reference evidence="1" key="2">
    <citation type="journal article" date="2015" name="Fish Shellfish Immunol.">
        <title>Early steps in the European eel (Anguilla anguilla)-Vibrio vulnificus interaction in the gills: Role of the RtxA13 toxin.</title>
        <authorList>
            <person name="Callol A."/>
            <person name="Pajuelo D."/>
            <person name="Ebbesson L."/>
            <person name="Teles M."/>
            <person name="MacKenzie S."/>
            <person name="Amaro C."/>
        </authorList>
    </citation>
    <scope>NUCLEOTIDE SEQUENCE</scope>
</reference>
<proteinExistence type="predicted"/>
<organism evidence="1">
    <name type="scientific">Anguilla anguilla</name>
    <name type="common">European freshwater eel</name>
    <name type="synonym">Muraena anguilla</name>
    <dbReference type="NCBI Taxonomy" id="7936"/>
    <lineage>
        <taxon>Eukaryota</taxon>
        <taxon>Metazoa</taxon>
        <taxon>Chordata</taxon>
        <taxon>Craniata</taxon>
        <taxon>Vertebrata</taxon>
        <taxon>Euteleostomi</taxon>
        <taxon>Actinopterygii</taxon>
        <taxon>Neopterygii</taxon>
        <taxon>Teleostei</taxon>
        <taxon>Anguilliformes</taxon>
        <taxon>Anguillidae</taxon>
        <taxon>Anguilla</taxon>
    </lineage>
</organism>